<comment type="caution">
    <text evidence="1">The sequence shown here is derived from an EMBL/GenBank/DDBJ whole genome shotgun (WGS) entry which is preliminary data.</text>
</comment>
<keyword evidence="2" id="KW-1185">Reference proteome</keyword>
<accession>A0AAN7MY58</accession>
<sequence length="117" mass="13094">MVSFSVTAGRNKWDESTTLGEVMECMLNKFADGTKFWYAQGQGCHSDGSKQAAGMDNWDFMKFIKDKCQVLYLGRRSLLQLIQAGEQLCRKAPGVLADRELLKSSLVHLGDFNLPDV</sequence>
<reference evidence="1 2" key="1">
    <citation type="journal article" date="2023" name="J. Hered.">
        <title>Chromosome-level genome of the wood stork (Mycteria americana) provides insight into avian chromosome evolution.</title>
        <authorList>
            <person name="Flamio R. Jr."/>
            <person name="Ramstad K.M."/>
        </authorList>
    </citation>
    <scope>NUCLEOTIDE SEQUENCE [LARGE SCALE GENOMIC DNA]</scope>
    <source>
        <strain evidence="1">JAX WOST 10</strain>
    </source>
</reference>
<gene>
    <name evidence="1" type="ORF">QYF61_012824</name>
</gene>
<evidence type="ECO:0000313" key="1">
    <source>
        <dbReference type="EMBL" id="KAK4814269.1"/>
    </source>
</evidence>
<dbReference type="EMBL" id="JAUNZN010000011">
    <property type="protein sequence ID" value="KAK4814269.1"/>
    <property type="molecule type" value="Genomic_DNA"/>
</dbReference>
<dbReference type="Proteomes" id="UP001333110">
    <property type="component" value="Unassembled WGS sequence"/>
</dbReference>
<protein>
    <submittedName>
        <fullName evidence="1">Uncharacterized protein</fullName>
    </submittedName>
</protein>
<evidence type="ECO:0000313" key="2">
    <source>
        <dbReference type="Proteomes" id="UP001333110"/>
    </source>
</evidence>
<name>A0AAN7MY58_MYCAM</name>
<organism evidence="1 2">
    <name type="scientific">Mycteria americana</name>
    <name type="common">Wood stork</name>
    <dbReference type="NCBI Taxonomy" id="33587"/>
    <lineage>
        <taxon>Eukaryota</taxon>
        <taxon>Metazoa</taxon>
        <taxon>Chordata</taxon>
        <taxon>Craniata</taxon>
        <taxon>Vertebrata</taxon>
        <taxon>Euteleostomi</taxon>
        <taxon>Archelosauria</taxon>
        <taxon>Archosauria</taxon>
        <taxon>Dinosauria</taxon>
        <taxon>Saurischia</taxon>
        <taxon>Theropoda</taxon>
        <taxon>Coelurosauria</taxon>
        <taxon>Aves</taxon>
        <taxon>Neognathae</taxon>
        <taxon>Neoaves</taxon>
        <taxon>Aequornithes</taxon>
        <taxon>Ciconiiformes</taxon>
        <taxon>Ciconiidae</taxon>
        <taxon>Mycteria</taxon>
    </lineage>
</organism>
<proteinExistence type="predicted"/>
<dbReference type="AlphaFoldDB" id="A0AAN7MY58"/>